<evidence type="ECO:0000256" key="1">
    <source>
        <dbReference type="SAM" id="Phobius"/>
    </source>
</evidence>
<sequence length="309" mass="34515">MQHNGCPQYSLEECRRILQGLMRDGLPVMWHEASNRRLVHSSSIPYNAPIGCDLHGHMQTVHILVEPQHAHWGFFESPQYCESFFFFLNVPLPESETTLAKLVVLFQGRDSRIFGSCVRYFTLPAVCSGASPTTFLTHFFHQKRGLAPNTVYLRTQLCSLTCHIFHAYFRGYASFIWTPTTPSYHPMRHPCTVVVVVTVIFFFPTGVRQVSFFTCTMCWIPLWALRACSGTMASLQKLYCLKSGGPFVVQVGGDGCGSLFLLVFGGCYVVMCVFLVWMPFCSACSVRVVPAAGGRIITAHATATPGRCV</sequence>
<feature type="transmembrane region" description="Helical" evidence="1">
    <location>
        <begin position="259"/>
        <end position="280"/>
    </location>
</feature>
<gene>
    <name evidence="2" type="ORF">ECC02_009880</name>
</gene>
<keyword evidence="1" id="KW-1133">Transmembrane helix</keyword>
<dbReference type="VEuPathDB" id="TriTrypDB:ECC02_009880"/>
<proteinExistence type="predicted"/>
<dbReference type="Proteomes" id="UP000583944">
    <property type="component" value="Unassembled WGS sequence"/>
</dbReference>
<keyword evidence="1" id="KW-0812">Transmembrane</keyword>
<evidence type="ECO:0000313" key="2">
    <source>
        <dbReference type="EMBL" id="KAF5217240.1"/>
    </source>
</evidence>
<dbReference type="EMBL" id="JABDHM010000145">
    <property type="protein sequence ID" value="KAF5217240.1"/>
    <property type="molecule type" value="Genomic_DNA"/>
</dbReference>
<keyword evidence="1" id="KW-0472">Membrane</keyword>
<protein>
    <submittedName>
        <fullName evidence="2">Uncharacterized protein</fullName>
    </submittedName>
</protein>
<accession>A0A7J6XT99</accession>
<organism evidence="2 3">
    <name type="scientific">Trypanosoma cruzi</name>
    <dbReference type="NCBI Taxonomy" id="5693"/>
    <lineage>
        <taxon>Eukaryota</taxon>
        <taxon>Discoba</taxon>
        <taxon>Euglenozoa</taxon>
        <taxon>Kinetoplastea</taxon>
        <taxon>Metakinetoplastina</taxon>
        <taxon>Trypanosomatida</taxon>
        <taxon>Trypanosomatidae</taxon>
        <taxon>Trypanosoma</taxon>
        <taxon>Schizotrypanum</taxon>
    </lineage>
</organism>
<reference evidence="2 3" key="1">
    <citation type="journal article" date="2019" name="Genome Biol. Evol.">
        <title>Nanopore Sequencing Significantly Improves Genome Assembly of the Protozoan Parasite Trypanosoma cruzi.</title>
        <authorList>
            <person name="Diaz-Viraque F."/>
            <person name="Pita S."/>
            <person name="Greif G."/>
            <person name="de Souza R.C.M."/>
            <person name="Iraola G."/>
            <person name="Robello C."/>
        </authorList>
    </citation>
    <scope>NUCLEOTIDE SEQUENCE [LARGE SCALE GENOMIC DNA]</scope>
    <source>
        <strain evidence="2 3">Berenice</strain>
    </source>
</reference>
<comment type="caution">
    <text evidence="2">The sequence shown here is derived from an EMBL/GenBank/DDBJ whole genome shotgun (WGS) entry which is preliminary data.</text>
</comment>
<name>A0A7J6XT99_TRYCR</name>
<dbReference type="AlphaFoldDB" id="A0A7J6XT99"/>
<evidence type="ECO:0000313" key="3">
    <source>
        <dbReference type="Proteomes" id="UP000583944"/>
    </source>
</evidence>